<dbReference type="SMART" id="SM00282">
    <property type="entry name" value="LamG"/>
    <property type="match status" value="2"/>
</dbReference>
<dbReference type="InterPro" id="IPR050372">
    <property type="entry name" value="Neurexin-related_CASP"/>
</dbReference>
<evidence type="ECO:0000259" key="2">
    <source>
        <dbReference type="PROSITE" id="PS50025"/>
    </source>
</evidence>
<dbReference type="InterPro" id="IPR001791">
    <property type="entry name" value="Laminin_G"/>
</dbReference>
<dbReference type="InterPro" id="IPR013320">
    <property type="entry name" value="ConA-like_dom_sf"/>
</dbReference>
<protein>
    <recommendedName>
        <fullName evidence="2">Laminin G domain-containing protein</fullName>
    </recommendedName>
</protein>
<comment type="caution">
    <text evidence="1">Lacks conserved residue(s) required for the propagation of feature annotation.</text>
</comment>
<evidence type="ECO:0000256" key="1">
    <source>
        <dbReference type="PROSITE-ProRule" id="PRU00122"/>
    </source>
</evidence>
<dbReference type="PROSITE" id="PS50025">
    <property type="entry name" value="LAM_G_DOMAIN"/>
    <property type="match status" value="2"/>
</dbReference>
<sequence length="399" mass="44190">MTTTAFNNFPSCITVLSKDGKDEVKDEGFSNCFLPTPIPHSFHLAGASSSLSYTMPSRALTHRPYLSLDVRTKSGEGLIFYIPAEQEKYHLALYVSKGRIRLSVGRQREIFNREKYNDGKWHTVTLSLEKRRFRLVIDGLRAQDGVLNPGESSSIQLSRAVYLGSPPAHTHSDLKWKMLPVHGVVGCVRNFRMNGSSIAAPAVNRGVGLCFEGQMKSGAYFSGQGSHVIIDESFVVRQKFELVFELRPSNQSGLLLHVGNLDHHLTVFMRKGEVVAQVNNGGGGFSVSVQPKQTLCDGTFHRIAVIQQNNVVEMHVDTEGKYTIGPGSSSPTQDRFPVYVGGVPDRRRFPFLPVTESYAGCLKNMVFNRDVVVFEKLSTVFGPVNMRECPANLRAPSPQ</sequence>
<dbReference type="Gene3D" id="2.60.120.200">
    <property type="match status" value="2"/>
</dbReference>
<feature type="domain" description="Laminin G" evidence="2">
    <location>
        <begin position="41"/>
        <end position="210"/>
    </location>
</feature>
<gene>
    <name evidence="3" type="ORF">Q7C36_004325</name>
</gene>
<comment type="caution">
    <text evidence="3">The sequence shown here is derived from an EMBL/GenBank/DDBJ whole genome shotgun (WGS) entry which is preliminary data.</text>
</comment>
<name>A0AA88NLY3_TACVA</name>
<feature type="domain" description="Laminin G" evidence="2">
    <location>
        <begin position="217"/>
        <end position="389"/>
    </location>
</feature>
<organism evidence="3 4">
    <name type="scientific">Tachysurus vachellii</name>
    <name type="common">Darkbarbel catfish</name>
    <name type="synonym">Pelteobagrus vachellii</name>
    <dbReference type="NCBI Taxonomy" id="175792"/>
    <lineage>
        <taxon>Eukaryota</taxon>
        <taxon>Metazoa</taxon>
        <taxon>Chordata</taxon>
        <taxon>Craniata</taxon>
        <taxon>Vertebrata</taxon>
        <taxon>Euteleostomi</taxon>
        <taxon>Actinopterygii</taxon>
        <taxon>Neopterygii</taxon>
        <taxon>Teleostei</taxon>
        <taxon>Ostariophysi</taxon>
        <taxon>Siluriformes</taxon>
        <taxon>Bagridae</taxon>
        <taxon>Tachysurus</taxon>
    </lineage>
</organism>
<dbReference type="EMBL" id="JAVHJS010000004">
    <property type="protein sequence ID" value="KAK2860159.1"/>
    <property type="molecule type" value="Genomic_DNA"/>
</dbReference>
<evidence type="ECO:0000313" key="4">
    <source>
        <dbReference type="Proteomes" id="UP001187315"/>
    </source>
</evidence>
<dbReference type="PANTHER" id="PTHR15036">
    <property type="entry name" value="PIKACHURIN-LIKE PROTEIN"/>
    <property type="match status" value="1"/>
</dbReference>
<accession>A0AA88NLY3</accession>
<reference evidence="3" key="1">
    <citation type="submission" date="2023-08" db="EMBL/GenBank/DDBJ databases">
        <title>Pelteobagrus vachellii genome.</title>
        <authorList>
            <person name="Liu H."/>
        </authorList>
    </citation>
    <scope>NUCLEOTIDE SEQUENCE</scope>
    <source>
        <strain evidence="3">PRFRI_2022a</strain>
        <tissue evidence="3">Muscle</tissue>
    </source>
</reference>
<dbReference type="CDD" id="cd00110">
    <property type="entry name" value="LamG"/>
    <property type="match status" value="2"/>
</dbReference>
<evidence type="ECO:0000313" key="3">
    <source>
        <dbReference type="EMBL" id="KAK2860159.1"/>
    </source>
</evidence>
<dbReference type="PANTHER" id="PTHR15036:SF47">
    <property type="entry name" value="LAMININ SUBUNIT ALPHA-4"/>
    <property type="match status" value="1"/>
</dbReference>
<dbReference type="SUPFAM" id="SSF49899">
    <property type="entry name" value="Concanavalin A-like lectins/glucanases"/>
    <property type="match status" value="2"/>
</dbReference>
<dbReference type="Pfam" id="PF02210">
    <property type="entry name" value="Laminin_G_2"/>
    <property type="match status" value="2"/>
</dbReference>
<keyword evidence="4" id="KW-1185">Reference proteome</keyword>
<dbReference type="AlphaFoldDB" id="A0AA88NLY3"/>
<proteinExistence type="predicted"/>
<dbReference type="Proteomes" id="UP001187315">
    <property type="component" value="Unassembled WGS sequence"/>
</dbReference>